<sequence>MVFFTCCRPHKEQQRIVHVTLNTEDEMEKEKLYLPMHLQFFADDESDVDDDPNDLDDDVIDEDELDDETDTEIDENQEDDVEEDSEEPEDEKEKEEPEVVEFTPAQQRKIDQIVQQRLGRNNNEYARLVRELERSTGMDIHQVMDTLRQNKIEELIDNGMSEEDAKKLVDKDRQLAEMEEKQAAFEQQQREFIYSQQKAELIKNPHIKKYEAEIDAFSQHGNFTDFDTAARYVIGSKVLDGELLDGVRQGAEKRALAMSNKRQKVSAEKGRTSGGKSDVTLSKQARAMAANFGLDPKEVAKAQERIAKERGKRK</sequence>
<evidence type="ECO:0000313" key="5">
    <source>
        <dbReference type="Proteomes" id="UP000182836"/>
    </source>
</evidence>
<evidence type="ECO:0000313" key="2">
    <source>
        <dbReference type="EMBL" id="KON95861.1"/>
    </source>
</evidence>
<feature type="region of interest" description="Disordered" evidence="1">
    <location>
        <begin position="43"/>
        <end position="106"/>
    </location>
</feature>
<proteinExistence type="predicted"/>
<keyword evidence="4" id="KW-1185">Reference proteome</keyword>
<evidence type="ECO:0008006" key="6">
    <source>
        <dbReference type="Google" id="ProtNLM"/>
    </source>
</evidence>
<dbReference type="AlphaFoldDB" id="A0A0D1XTZ9"/>
<dbReference type="EMBL" id="LGUG01000004">
    <property type="protein sequence ID" value="KON95861.1"/>
    <property type="molecule type" value="Genomic_DNA"/>
</dbReference>
<dbReference type="RefSeq" id="WP_043064935.1">
    <property type="nucleotide sequence ID" value="NZ_BJOA01000186.1"/>
</dbReference>
<evidence type="ECO:0000313" key="4">
    <source>
        <dbReference type="Proteomes" id="UP000037269"/>
    </source>
</evidence>
<reference evidence="2 4" key="1">
    <citation type="submission" date="2015-07" db="EMBL/GenBank/DDBJ databases">
        <title>Fjat-14205 dsm 2895.</title>
        <authorList>
            <person name="Liu B."/>
            <person name="Wang J."/>
            <person name="Zhu Y."/>
            <person name="Liu G."/>
            <person name="Chen Q."/>
            <person name="Chen Z."/>
            <person name="Lan J."/>
            <person name="Che J."/>
            <person name="Ge C."/>
            <person name="Shi H."/>
            <person name="Pan Z."/>
            <person name="Liu X."/>
        </authorList>
    </citation>
    <scope>NUCLEOTIDE SEQUENCE [LARGE SCALE GENOMIC DNA]</scope>
    <source>
        <strain evidence="2 4">DSM 2895</strain>
    </source>
</reference>
<dbReference type="Proteomes" id="UP000037269">
    <property type="component" value="Unassembled WGS sequence"/>
</dbReference>
<dbReference type="PATRIC" id="fig|47500.8.peg.5320"/>
<reference evidence="3 5" key="2">
    <citation type="submission" date="2016-10" db="EMBL/GenBank/DDBJ databases">
        <authorList>
            <person name="de Groot N.N."/>
        </authorList>
    </citation>
    <scope>NUCLEOTIDE SEQUENCE [LARGE SCALE GENOMIC DNA]</scope>
    <source>
        <strain evidence="3 5">DSM 2895</strain>
    </source>
</reference>
<name>A0A0D1XTZ9_ANEMI</name>
<dbReference type="EMBL" id="FNED01000046">
    <property type="protein sequence ID" value="SDK26311.1"/>
    <property type="molecule type" value="Genomic_DNA"/>
</dbReference>
<evidence type="ECO:0000256" key="1">
    <source>
        <dbReference type="SAM" id="MobiDB-lite"/>
    </source>
</evidence>
<feature type="compositionally biased region" description="Acidic residues" evidence="1">
    <location>
        <begin position="43"/>
        <end position="99"/>
    </location>
</feature>
<evidence type="ECO:0000313" key="3">
    <source>
        <dbReference type="EMBL" id="SDK26311.1"/>
    </source>
</evidence>
<accession>A0A0D1XTZ9</accession>
<dbReference type="Proteomes" id="UP000182836">
    <property type="component" value="Unassembled WGS sequence"/>
</dbReference>
<organism evidence="2 4">
    <name type="scientific">Aneurinibacillus migulanus</name>
    <name type="common">Bacillus migulanus</name>
    <dbReference type="NCBI Taxonomy" id="47500"/>
    <lineage>
        <taxon>Bacteria</taxon>
        <taxon>Bacillati</taxon>
        <taxon>Bacillota</taxon>
        <taxon>Bacilli</taxon>
        <taxon>Bacillales</taxon>
        <taxon>Paenibacillaceae</taxon>
        <taxon>Aneurinibacillus group</taxon>
        <taxon>Aneurinibacillus</taxon>
    </lineage>
</organism>
<dbReference type="STRING" id="47500.AF333_10560"/>
<protein>
    <recommendedName>
        <fullName evidence="6">Scaffolding protein</fullName>
    </recommendedName>
</protein>
<gene>
    <name evidence="2" type="ORF">AF333_10560</name>
    <name evidence="3" type="ORF">SAMN04487909_14618</name>
</gene>
<feature type="region of interest" description="Disordered" evidence="1">
    <location>
        <begin position="255"/>
        <end position="281"/>
    </location>
</feature>